<dbReference type="EMBL" id="JAQQWP010000009">
    <property type="protein sequence ID" value="KAK8101951.1"/>
    <property type="molecule type" value="Genomic_DNA"/>
</dbReference>
<protein>
    <recommendedName>
        <fullName evidence="3">AB hydrolase-1 domain-containing protein</fullName>
    </recommendedName>
</protein>
<proteinExistence type="predicted"/>
<dbReference type="PANTHER" id="PTHR37471:SF1">
    <property type="entry name" value="AB HYDROLASE-1 DOMAIN-CONTAINING PROTEIN"/>
    <property type="match status" value="1"/>
</dbReference>
<feature type="region of interest" description="Disordered" evidence="1">
    <location>
        <begin position="541"/>
        <end position="574"/>
    </location>
</feature>
<evidence type="ECO:0000256" key="2">
    <source>
        <dbReference type="SAM" id="Phobius"/>
    </source>
</evidence>
<reference evidence="4 5" key="1">
    <citation type="submission" date="2023-01" db="EMBL/GenBank/DDBJ databases">
        <title>Analysis of 21 Apiospora genomes using comparative genomics revels a genus with tremendous synthesis potential of carbohydrate active enzymes and secondary metabolites.</title>
        <authorList>
            <person name="Sorensen T."/>
        </authorList>
    </citation>
    <scope>NUCLEOTIDE SEQUENCE [LARGE SCALE GENOMIC DNA]</scope>
    <source>
        <strain evidence="4 5">CBS 117206</strain>
    </source>
</reference>
<dbReference type="Gene3D" id="3.40.50.1820">
    <property type="entry name" value="alpha/beta hydrolase"/>
    <property type="match status" value="1"/>
</dbReference>
<dbReference type="PANTHER" id="PTHR37471">
    <property type="entry name" value="UNNAMED PRODUCT"/>
    <property type="match status" value="1"/>
</dbReference>
<organism evidence="4 5">
    <name type="scientific">Apiospora kogelbergensis</name>
    <dbReference type="NCBI Taxonomy" id="1337665"/>
    <lineage>
        <taxon>Eukaryota</taxon>
        <taxon>Fungi</taxon>
        <taxon>Dikarya</taxon>
        <taxon>Ascomycota</taxon>
        <taxon>Pezizomycotina</taxon>
        <taxon>Sordariomycetes</taxon>
        <taxon>Xylariomycetidae</taxon>
        <taxon>Amphisphaeriales</taxon>
        <taxon>Apiosporaceae</taxon>
        <taxon>Apiospora</taxon>
    </lineage>
</organism>
<name>A0AAW0QJS6_9PEZI</name>
<dbReference type="AlphaFoldDB" id="A0AAW0QJS6"/>
<feature type="transmembrane region" description="Helical" evidence="2">
    <location>
        <begin position="51"/>
        <end position="69"/>
    </location>
</feature>
<keyword evidence="2" id="KW-1133">Transmembrane helix</keyword>
<keyword evidence="2" id="KW-0472">Membrane</keyword>
<evidence type="ECO:0000259" key="3">
    <source>
        <dbReference type="Pfam" id="PF00561"/>
    </source>
</evidence>
<gene>
    <name evidence="4" type="ORF">PG999_012325</name>
</gene>
<feature type="transmembrane region" description="Helical" evidence="2">
    <location>
        <begin position="20"/>
        <end position="39"/>
    </location>
</feature>
<keyword evidence="2" id="KW-0812">Transmembrane</keyword>
<evidence type="ECO:0000313" key="5">
    <source>
        <dbReference type="Proteomes" id="UP001392437"/>
    </source>
</evidence>
<evidence type="ECO:0000256" key="1">
    <source>
        <dbReference type="SAM" id="MobiDB-lite"/>
    </source>
</evidence>
<dbReference type="Proteomes" id="UP001392437">
    <property type="component" value="Unassembled WGS sequence"/>
</dbReference>
<feature type="region of interest" description="Disordered" evidence="1">
    <location>
        <begin position="477"/>
        <end position="522"/>
    </location>
</feature>
<comment type="caution">
    <text evidence="4">The sequence shown here is derived from an EMBL/GenBank/DDBJ whole genome shotgun (WGS) entry which is preliminary data.</text>
</comment>
<feature type="compositionally biased region" description="Polar residues" evidence="1">
    <location>
        <begin position="562"/>
        <end position="572"/>
    </location>
</feature>
<dbReference type="InterPro" id="IPR029058">
    <property type="entry name" value="AB_hydrolase_fold"/>
</dbReference>
<dbReference type="SUPFAM" id="SSF53474">
    <property type="entry name" value="alpha/beta-Hydrolases"/>
    <property type="match status" value="1"/>
</dbReference>
<dbReference type="InterPro" id="IPR000073">
    <property type="entry name" value="AB_hydrolase_1"/>
</dbReference>
<feature type="transmembrane region" description="Helical" evidence="2">
    <location>
        <begin position="168"/>
        <end position="187"/>
    </location>
</feature>
<feature type="compositionally biased region" description="Basic and acidic residues" evidence="1">
    <location>
        <begin position="490"/>
        <end position="503"/>
    </location>
</feature>
<evidence type="ECO:0000313" key="4">
    <source>
        <dbReference type="EMBL" id="KAK8101951.1"/>
    </source>
</evidence>
<accession>A0AAW0QJS6</accession>
<keyword evidence="5" id="KW-1185">Reference proteome</keyword>
<sequence>MLLDHNRWTYMAVVGMKYSVTYVGLGCLVYFFLVAFAFGRAGIAHPVSIAIEAYGAVEILWYFVWFLPFKARLQRPGMPMTPMTRAQRRKLVADILRNVPDVRLFIRKWFCMAHLDQIHRDNVKDWLAWALFAAEGRDLAPDEWAELDEYAMPMRLNLDPVVMYHRPLLWYLFMSFTEVASWTYLAIKGFTFYRQPRRTFFSVFPFRPMTLLAPRASASEDISYFCRPHRSKTHRPVLFIHGIGIGVPTYATWLPSIPADIGVVAVEILPASNRICPEAVPPAAFARAVAQIVQQQGMDDFVLVGHSYGTFMARPLLEHPEVGPRINSLVLCDPVAVLLHLPDVAYNITRRRGRVTPEIEIDFGAGRDPMIAHTVCRRLHWPEHILFREDLAGRRTTAVVAGRDCVLNGPAVASYMHYGRADQTSRDDLAALEHTWTGWTGRGDIELLYLPDRGHGQSLLLPQLARRISEAIATYADKRRDPGAAPSLEPKSERGRRHLDGVRRPPTPPEQHRGRDETVGIPLEDVAHHSLKVRTLEAIKTKSTGSSTGDSAISVEEEGESGRTTMVGSSSPDEWRNTHFIESYASSRYSVPDPLPHRMP</sequence>
<feature type="domain" description="AB hydrolase-1" evidence="3">
    <location>
        <begin position="273"/>
        <end position="342"/>
    </location>
</feature>
<dbReference type="Pfam" id="PF00561">
    <property type="entry name" value="Abhydrolase_1"/>
    <property type="match status" value="1"/>
</dbReference>